<proteinExistence type="predicted"/>
<keyword evidence="3" id="KW-1185">Reference proteome</keyword>
<evidence type="ECO:0000256" key="1">
    <source>
        <dbReference type="SAM" id="MobiDB-lite"/>
    </source>
</evidence>
<dbReference type="RefSeq" id="WP_311784754.1">
    <property type="nucleotide sequence ID" value="NZ_JALDYY010000001.1"/>
</dbReference>
<sequence>MANLRIFRLPRKIVFLGIGGLVLLGGATGAFALYGGAEILLPQPSQSLNGLECTDVQSFDIRKKDRLWVRKFIRTESTDGMTRVRTALRVANAVYEAQKPDLVQVVVLDENGPNVRSEMRGRAVGADVVFVPDPEKLAGIIETDRYAAKYADGSANEAGQFFGTRVDVPLDEIDHLVALLKDRSDCAPAAGEIAVPTKKAGGHKALERPYDPAATAEAQTAGAPKSH</sequence>
<gene>
    <name evidence="2" type="ORF">MRS75_00520</name>
</gene>
<evidence type="ECO:0000313" key="2">
    <source>
        <dbReference type="EMBL" id="MDI7920560.1"/>
    </source>
</evidence>
<reference evidence="2" key="1">
    <citation type="submission" date="2022-03" db="EMBL/GenBank/DDBJ databases">
        <title>Fererhizobium litorale gen. nov., sp. nov., isolated from sandy sediments of the Sea of Japan seashore.</title>
        <authorList>
            <person name="Romanenko L."/>
            <person name="Kurilenko V."/>
            <person name="Otstavnykh N."/>
            <person name="Svetashev V."/>
            <person name="Tekutyeva L."/>
            <person name="Isaeva M."/>
            <person name="Mikhailov V."/>
        </authorList>
    </citation>
    <scope>NUCLEOTIDE SEQUENCE</scope>
    <source>
        <strain evidence="2">KMM 9576</strain>
    </source>
</reference>
<dbReference type="AlphaFoldDB" id="A0AAE3Q950"/>
<organism evidence="2 3">
    <name type="scientific">Ferirhizobium litorale</name>
    <dbReference type="NCBI Taxonomy" id="2927786"/>
    <lineage>
        <taxon>Bacteria</taxon>
        <taxon>Pseudomonadati</taxon>
        <taxon>Pseudomonadota</taxon>
        <taxon>Alphaproteobacteria</taxon>
        <taxon>Hyphomicrobiales</taxon>
        <taxon>Rhizobiaceae</taxon>
        <taxon>Ferirhizobium</taxon>
    </lineage>
</organism>
<evidence type="ECO:0000313" key="3">
    <source>
        <dbReference type="Proteomes" id="UP001161580"/>
    </source>
</evidence>
<accession>A0AAE3Q950</accession>
<dbReference type="Proteomes" id="UP001161580">
    <property type="component" value="Unassembled WGS sequence"/>
</dbReference>
<feature type="region of interest" description="Disordered" evidence="1">
    <location>
        <begin position="198"/>
        <end position="227"/>
    </location>
</feature>
<comment type="caution">
    <text evidence="2">The sequence shown here is derived from an EMBL/GenBank/DDBJ whole genome shotgun (WGS) entry which is preliminary data.</text>
</comment>
<dbReference type="EMBL" id="JALDYZ010000001">
    <property type="protein sequence ID" value="MDI7920560.1"/>
    <property type="molecule type" value="Genomic_DNA"/>
</dbReference>
<name>A0AAE3Q950_9HYPH</name>
<feature type="compositionally biased region" description="Low complexity" evidence="1">
    <location>
        <begin position="213"/>
        <end position="227"/>
    </location>
</feature>
<protein>
    <submittedName>
        <fullName evidence="2">Uncharacterized protein</fullName>
    </submittedName>
</protein>